<dbReference type="InterPro" id="IPR050534">
    <property type="entry name" value="Coronavir_polyprotein_1ab"/>
</dbReference>
<evidence type="ECO:0000256" key="1">
    <source>
        <dbReference type="ARBA" id="ARBA00022741"/>
    </source>
</evidence>
<evidence type="ECO:0000259" key="5">
    <source>
        <dbReference type="Pfam" id="PF13087"/>
    </source>
</evidence>
<feature type="domain" description="DNA2/NAM7 helicase-like C-terminal" evidence="5">
    <location>
        <begin position="5"/>
        <end position="55"/>
    </location>
</feature>
<accession>A0A2P4ZM18</accession>
<evidence type="ECO:0000256" key="4">
    <source>
        <dbReference type="ARBA" id="ARBA00022840"/>
    </source>
</evidence>
<protein>
    <recommendedName>
        <fullName evidence="5">DNA2/NAM7 helicase-like C-terminal domain-containing protein</fullName>
    </recommendedName>
</protein>
<sequence>MPAAATVNSFQGREADIMVVILRTTKEVGPGFTVDKNRLNVMLSRQKSGLLVFGDLYVLGKVDEQREMQAAEGRGQGRGQGKQRTLVTLGGATHFVKRGMLDKVLQNWADTGRVVELTE</sequence>
<evidence type="ECO:0000313" key="7">
    <source>
        <dbReference type="Proteomes" id="UP000054821"/>
    </source>
</evidence>
<keyword evidence="3" id="KW-0347">Helicase</keyword>
<keyword evidence="7" id="KW-1185">Reference proteome</keyword>
<keyword evidence="4" id="KW-0067">ATP-binding</keyword>
<reference evidence="6 7" key="1">
    <citation type="journal article" date="2016" name="Genome Announc.">
        <title>Draft Whole-Genome Sequence of Trichoderma gamsii T6085, a Promising Biocontrol Agent of Fusarium Head Blight on Wheat.</title>
        <authorList>
            <person name="Baroncelli R."/>
            <person name="Zapparata A."/>
            <person name="Piaggeschi G."/>
            <person name="Sarrocco S."/>
            <person name="Vannacci G."/>
        </authorList>
    </citation>
    <scope>NUCLEOTIDE SEQUENCE [LARGE SCALE GENOMIC DNA]</scope>
    <source>
        <strain evidence="6 7">T6085</strain>
    </source>
</reference>
<dbReference type="GeneID" id="29981133"/>
<organism evidence="6 7">
    <name type="scientific">Trichoderma gamsii</name>
    <dbReference type="NCBI Taxonomy" id="398673"/>
    <lineage>
        <taxon>Eukaryota</taxon>
        <taxon>Fungi</taxon>
        <taxon>Dikarya</taxon>
        <taxon>Ascomycota</taxon>
        <taxon>Pezizomycotina</taxon>
        <taxon>Sordariomycetes</taxon>
        <taxon>Hypocreomycetidae</taxon>
        <taxon>Hypocreales</taxon>
        <taxon>Hypocreaceae</taxon>
        <taxon>Trichoderma</taxon>
    </lineage>
</organism>
<dbReference type="AlphaFoldDB" id="A0A2P4ZM18"/>
<dbReference type="InterPro" id="IPR027417">
    <property type="entry name" value="P-loop_NTPase"/>
</dbReference>
<keyword evidence="1" id="KW-0547">Nucleotide-binding</keyword>
<keyword evidence="2" id="KW-0378">Hydrolase</keyword>
<dbReference type="RefSeq" id="XP_018665882.1">
    <property type="nucleotide sequence ID" value="XM_018801050.1"/>
</dbReference>
<evidence type="ECO:0000256" key="3">
    <source>
        <dbReference type="ARBA" id="ARBA00022806"/>
    </source>
</evidence>
<dbReference type="GO" id="GO:0005524">
    <property type="term" value="F:ATP binding"/>
    <property type="evidence" value="ECO:0007669"/>
    <property type="project" value="UniProtKB-KW"/>
</dbReference>
<dbReference type="GO" id="GO:0043139">
    <property type="term" value="F:5'-3' DNA helicase activity"/>
    <property type="evidence" value="ECO:0007669"/>
    <property type="project" value="TreeGrafter"/>
</dbReference>
<dbReference type="Gene3D" id="3.40.50.300">
    <property type="entry name" value="P-loop containing nucleotide triphosphate hydrolases"/>
    <property type="match status" value="1"/>
</dbReference>
<dbReference type="EMBL" id="JPDN02000018">
    <property type="protein sequence ID" value="PON25349.1"/>
    <property type="molecule type" value="Genomic_DNA"/>
</dbReference>
<dbReference type="PANTHER" id="PTHR43788">
    <property type="entry name" value="DNA2/NAM7 HELICASE FAMILY MEMBER"/>
    <property type="match status" value="1"/>
</dbReference>
<dbReference type="GO" id="GO:0016787">
    <property type="term" value="F:hydrolase activity"/>
    <property type="evidence" value="ECO:0007669"/>
    <property type="project" value="UniProtKB-KW"/>
</dbReference>
<evidence type="ECO:0000256" key="2">
    <source>
        <dbReference type="ARBA" id="ARBA00022801"/>
    </source>
</evidence>
<dbReference type="STRING" id="398673.A0A2P4ZM18"/>
<gene>
    <name evidence="6" type="ORF">TGAM01_v205643</name>
</gene>
<proteinExistence type="predicted"/>
<evidence type="ECO:0000313" key="6">
    <source>
        <dbReference type="EMBL" id="PON25349.1"/>
    </source>
</evidence>
<dbReference type="Pfam" id="PF13087">
    <property type="entry name" value="AAA_12"/>
    <property type="match status" value="1"/>
</dbReference>
<dbReference type="Proteomes" id="UP000054821">
    <property type="component" value="Unassembled WGS sequence"/>
</dbReference>
<dbReference type="PANTHER" id="PTHR43788:SF8">
    <property type="entry name" value="DNA-BINDING PROTEIN SMUBP-2"/>
    <property type="match status" value="1"/>
</dbReference>
<comment type="caution">
    <text evidence="6">The sequence shown here is derived from an EMBL/GenBank/DDBJ whole genome shotgun (WGS) entry which is preliminary data.</text>
</comment>
<dbReference type="InterPro" id="IPR041679">
    <property type="entry name" value="DNA2/NAM7-like_C"/>
</dbReference>
<name>A0A2P4ZM18_9HYPO</name>